<dbReference type="RefSeq" id="WP_232185047.1">
    <property type="nucleotide sequence ID" value="NZ_JAIOAP010000004.1"/>
</dbReference>
<dbReference type="Pfam" id="PF00528">
    <property type="entry name" value="BPD_transp_1"/>
    <property type="match status" value="2"/>
</dbReference>
<sequence>MQEYEYAKTQPHKRFTRLKNRITGILTNPFHVISIIALIFLVYTIVLPMQDIIKNTFIWQDSDVRLSSEADPGSFTLFHWIKVLSGNISHAILYSPLFHSLSIAFTATFISLILGGGLAWLVTRTDIPYKKTISFFCVVPYMLPSWTKAFAWLIVFKNDRIGGSQGLLQNLFHLNPPNWLSYGFLPITLNLSAHYFVFFFLLIAVALRSINSSLEESANILGANRVSILRKITFPLILPAILSGMILTFSKVLGTFGVPAFLGLPVKYYTISTMLYGSMRNRMVTEAYILCLILILISSIMIFINQRAIGKRKSYETIGGKDSRKTLTPLGKWRIPTFSGVILFLGSAAIFPLILLLLQSFMLKDGDYSLSNLTAHFWTGESNLSIAAGEVGVLRNAAIWSGAFNSFKVALIASAIASVMGLIMGYVISKGRKTLSAKITEQLSFLPYLIPSVALSAIYLSMFAKPQFLLPSLYGTLGLIMLITIVKELPFATRSGTSTMFQIGGELEEAAKLAGASWFRRFSRIMVPLCKQGLFSAFLLLFISAMKELDLIILLVTPKTATLTTLTFRYADQGFHQFSEAIIIIIIVIILITYFLASKIGKADISKGIGG</sequence>
<proteinExistence type="inferred from homology"/>
<name>A0ABV1KQQ2_9BACL</name>
<comment type="subcellular location">
    <subcellularLocation>
        <location evidence="1">Cell inner membrane</location>
        <topology evidence="1">Multi-pass membrane protein</topology>
    </subcellularLocation>
    <subcellularLocation>
        <location evidence="8">Cell membrane</location>
        <topology evidence="8">Multi-pass membrane protein</topology>
    </subcellularLocation>
</comment>
<dbReference type="Gene3D" id="1.10.3720.10">
    <property type="entry name" value="MetI-like"/>
    <property type="match status" value="2"/>
</dbReference>
<dbReference type="SUPFAM" id="SSF161098">
    <property type="entry name" value="MetI-like"/>
    <property type="match status" value="2"/>
</dbReference>
<feature type="domain" description="ABC transmembrane type-1" evidence="9">
    <location>
        <begin position="97"/>
        <end position="302"/>
    </location>
</feature>
<dbReference type="InterPro" id="IPR000515">
    <property type="entry name" value="MetI-like"/>
</dbReference>
<feature type="transmembrane region" description="Helical" evidence="8">
    <location>
        <begin position="577"/>
        <end position="597"/>
    </location>
</feature>
<evidence type="ECO:0000256" key="5">
    <source>
        <dbReference type="ARBA" id="ARBA00022692"/>
    </source>
</evidence>
<feature type="transmembrane region" description="Helical" evidence="8">
    <location>
        <begin position="341"/>
        <end position="362"/>
    </location>
</feature>
<evidence type="ECO:0000256" key="2">
    <source>
        <dbReference type="ARBA" id="ARBA00022448"/>
    </source>
</evidence>
<evidence type="ECO:0000313" key="11">
    <source>
        <dbReference type="Proteomes" id="UP001493487"/>
    </source>
</evidence>
<dbReference type="Proteomes" id="UP001493487">
    <property type="component" value="Unassembled WGS sequence"/>
</dbReference>
<dbReference type="PROSITE" id="PS50928">
    <property type="entry name" value="ABC_TM1"/>
    <property type="match status" value="2"/>
</dbReference>
<evidence type="ECO:0000256" key="7">
    <source>
        <dbReference type="ARBA" id="ARBA00023136"/>
    </source>
</evidence>
<dbReference type="EMBL" id="JASKHM010000003">
    <property type="protein sequence ID" value="MEQ4482290.1"/>
    <property type="molecule type" value="Genomic_DNA"/>
</dbReference>
<evidence type="ECO:0000256" key="4">
    <source>
        <dbReference type="ARBA" id="ARBA00022519"/>
    </source>
</evidence>
<evidence type="ECO:0000256" key="3">
    <source>
        <dbReference type="ARBA" id="ARBA00022475"/>
    </source>
</evidence>
<feature type="domain" description="ABC transmembrane type-1" evidence="9">
    <location>
        <begin position="403"/>
        <end position="597"/>
    </location>
</feature>
<protein>
    <submittedName>
        <fullName evidence="10">Iron ABC transporter permease</fullName>
    </submittedName>
</protein>
<feature type="transmembrane region" description="Helical" evidence="8">
    <location>
        <begin position="133"/>
        <end position="155"/>
    </location>
</feature>
<organism evidence="10 11">
    <name type="scientific">Cohnella silvisoli</name>
    <dbReference type="NCBI Taxonomy" id="2873699"/>
    <lineage>
        <taxon>Bacteria</taxon>
        <taxon>Bacillati</taxon>
        <taxon>Bacillota</taxon>
        <taxon>Bacilli</taxon>
        <taxon>Bacillales</taxon>
        <taxon>Paenibacillaceae</taxon>
        <taxon>Cohnella</taxon>
    </lineage>
</organism>
<gene>
    <name evidence="10" type="ORF">QJS35_07760</name>
</gene>
<keyword evidence="2 8" id="KW-0813">Transport</keyword>
<keyword evidence="11" id="KW-1185">Reference proteome</keyword>
<reference evidence="10 11" key="1">
    <citation type="journal article" date="2023" name="Genome Announc.">
        <title>Pan-Genome Analyses of the Genus Cohnella and Proposal of the Novel Species Cohnella silvisoli sp. nov., Isolated from Forest Soil.</title>
        <authorList>
            <person name="Wang C."/>
            <person name="Mao L."/>
            <person name="Bao G."/>
            <person name="Zhu H."/>
        </authorList>
    </citation>
    <scope>NUCLEOTIDE SEQUENCE [LARGE SCALE GENOMIC DNA]</scope>
    <source>
        <strain evidence="10 11">NL03-T5-1</strain>
    </source>
</reference>
<feature type="transmembrane region" description="Helical" evidence="8">
    <location>
        <begin position="445"/>
        <end position="462"/>
    </location>
</feature>
<keyword evidence="5 8" id="KW-0812">Transmembrane</keyword>
<feature type="transmembrane region" description="Helical" evidence="8">
    <location>
        <begin position="534"/>
        <end position="557"/>
    </location>
</feature>
<evidence type="ECO:0000256" key="8">
    <source>
        <dbReference type="RuleBase" id="RU363032"/>
    </source>
</evidence>
<keyword evidence="4" id="KW-0997">Cell inner membrane</keyword>
<dbReference type="PANTHER" id="PTHR43357">
    <property type="entry name" value="INNER MEMBRANE ABC TRANSPORTER PERMEASE PROTEIN YDCV"/>
    <property type="match status" value="1"/>
</dbReference>
<feature type="transmembrane region" description="Helical" evidence="8">
    <location>
        <begin position="287"/>
        <end position="304"/>
    </location>
</feature>
<feature type="transmembrane region" description="Helical" evidence="8">
    <location>
        <begin position="179"/>
        <end position="207"/>
    </location>
</feature>
<accession>A0ABV1KQQ2</accession>
<keyword evidence="3" id="KW-1003">Cell membrane</keyword>
<comment type="caution">
    <text evidence="10">The sequence shown here is derived from an EMBL/GenBank/DDBJ whole genome shotgun (WGS) entry which is preliminary data.</text>
</comment>
<evidence type="ECO:0000256" key="6">
    <source>
        <dbReference type="ARBA" id="ARBA00022989"/>
    </source>
</evidence>
<feature type="transmembrane region" description="Helical" evidence="8">
    <location>
        <begin position="228"/>
        <end position="249"/>
    </location>
</feature>
<evidence type="ECO:0000259" key="9">
    <source>
        <dbReference type="PROSITE" id="PS50928"/>
    </source>
</evidence>
<feature type="transmembrane region" description="Helical" evidence="8">
    <location>
        <begin position="409"/>
        <end position="429"/>
    </location>
</feature>
<dbReference type="CDD" id="cd06261">
    <property type="entry name" value="TM_PBP2"/>
    <property type="match status" value="2"/>
</dbReference>
<feature type="transmembrane region" description="Helical" evidence="8">
    <location>
        <begin position="468"/>
        <end position="486"/>
    </location>
</feature>
<feature type="transmembrane region" description="Helical" evidence="8">
    <location>
        <begin position="97"/>
        <end position="121"/>
    </location>
</feature>
<evidence type="ECO:0000313" key="10">
    <source>
        <dbReference type="EMBL" id="MEQ4482290.1"/>
    </source>
</evidence>
<comment type="similarity">
    <text evidence="8">Belongs to the binding-protein-dependent transport system permease family.</text>
</comment>
<feature type="transmembrane region" description="Helical" evidence="8">
    <location>
        <begin position="21"/>
        <end position="46"/>
    </location>
</feature>
<dbReference type="PANTHER" id="PTHR43357:SF3">
    <property type="entry name" value="FE(3+)-TRANSPORT SYSTEM PERMEASE PROTEIN FBPB 2"/>
    <property type="match status" value="1"/>
</dbReference>
<dbReference type="InterPro" id="IPR035906">
    <property type="entry name" value="MetI-like_sf"/>
</dbReference>
<evidence type="ECO:0000256" key="1">
    <source>
        <dbReference type="ARBA" id="ARBA00004429"/>
    </source>
</evidence>
<keyword evidence="6 8" id="KW-1133">Transmembrane helix</keyword>
<keyword evidence="7 8" id="KW-0472">Membrane</keyword>